<organism evidence="1 2">
    <name type="scientific">Porphyromonas levii</name>
    <dbReference type="NCBI Taxonomy" id="28114"/>
    <lineage>
        <taxon>Bacteria</taxon>
        <taxon>Pseudomonadati</taxon>
        <taxon>Bacteroidota</taxon>
        <taxon>Bacteroidia</taxon>
        <taxon>Bacteroidales</taxon>
        <taxon>Porphyromonadaceae</taxon>
        <taxon>Porphyromonas</taxon>
    </lineage>
</organism>
<reference evidence="1 2" key="1">
    <citation type="submission" date="2019-03" db="EMBL/GenBank/DDBJ databases">
        <title>Porphyromonas levii Isolated from the Uterus of Dairy Cows.</title>
        <authorList>
            <person name="Francis A.M."/>
        </authorList>
    </citation>
    <scope>NUCLEOTIDE SEQUENCE [LARGE SCALE GENOMIC DNA]</scope>
    <source>
        <strain evidence="1 2">AF5678</strain>
    </source>
</reference>
<accession>A0A4Y8WNS8</accession>
<gene>
    <name evidence="1" type="ORF">E4P47_05600</name>
</gene>
<dbReference type="PANTHER" id="PTHR38477">
    <property type="entry name" value="HYPOTHETICAL EXPORTED PROTEIN"/>
    <property type="match status" value="1"/>
</dbReference>
<evidence type="ECO:0000313" key="1">
    <source>
        <dbReference type="EMBL" id="TFH94953.1"/>
    </source>
</evidence>
<name>A0A4Y8WNS8_9PORP</name>
<sequence>MKRHILPLCIGALFLIASATPVKEGEPVTPDQETVSVDSCCLLYEGLGLEGKINEEIFRTAFSGYQQIEGRKRDVLTLIDFTKPSNEKRLYVIDMKQKKLLFESVVAHGRGSGELYATAFSNKPNSHQSSLGFYLTAETYQGNNGYSLRLDGLESGLNDNARSRAIVIHGARYANPTVCHGGNRLGRSFGCPALPEALNKPIIDAIKGGSLLFIYAEDPTYLAKSRLIEPHTTSTAS</sequence>
<dbReference type="EMBL" id="SPNC01000074">
    <property type="protein sequence ID" value="TFH94953.1"/>
    <property type="molecule type" value="Genomic_DNA"/>
</dbReference>
<dbReference type="InterPro" id="IPR032676">
    <property type="entry name" value="YkuD_2"/>
</dbReference>
<proteinExistence type="predicted"/>
<dbReference type="Proteomes" id="UP000297225">
    <property type="component" value="Unassembled WGS sequence"/>
</dbReference>
<keyword evidence="2" id="KW-1185">Reference proteome</keyword>
<dbReference type="STRING" id="1122973.GCA_000379925_00010"/>
<dbReference type="Pfam" id="PF13645">
    <property type="entry name" value="YkuD_2"/>
    <property type="match status" value="1"/>
</dbReference>
<dbReference type="PANTHER" id="PTHR38477:SF1">
    <property type="entry name" value="MUREIN L,D-TRANSPEPTIDASE CATALYTIC DOMAIN FAMILY PROTEIN"/>
    <property type="match status" value="1"/>
</dbReference>
<dbReference type="AlphaFoldDB" id="A0A4Y8WNS8"/>
<protein>
    <submittedName>
        <fullName evidence="1">Murein L,D-transpeptidase catalytic domain family protein</fullName>
    </submittedName>
</protein>
<evidence type="ECO:0000313" key="2">
    <source>
        <dbReference type="Proteomes" id="UP000297225"/>
    </source>
</evidence>
<comment type="caution">
    <text evidence="1">The sequence shown here is derived from an EMBL/GenBank/DDBJ whole genome shotgun (WGS) entry which is preliminary data.</text>
</comment>
<dbReference type="OrthoDB" id="9815195at2"/>
<dbReference type="RefSeq" id="WP_134849123.1">
    <property type="nucleotide sequence ID" value="NZ_CP197400.1"/>
</dbReference>